<evidence type="ECO:0000313" key="2">
    <source>
        <dbReference type="Proteomes" id="UP000596742"/>
    </source>
</evidence>
<name>A0A8B6FHH9_MYTGA</name>
<dbReference type="GO" id="GO:0008289">
    <property type="term" value="F:lipid binding"/>
    <property type="evidence" value="ECO:0007669"/>
    <property type="project" value="UniProtKB-KW"/>
</dbReference>
<gene>
    <name evidence="1" type="ORF">MGAL_10B056574</name>
</gene>
<protein>
    <submittedName>
        <fullName evidence="1">Uncharacterized protein</fullName>
    </submittedName>
</protein>
<evidence type="ECO:0000313" key="1">
    <source>
        <dbReference type="EMBL" id="VDI48708.1"/>
    </source>
</evidence>
<dbReference type="Proteomes" id="UP000596742">
    <property type="component" value="Unassembled WGS sequence"/>
</dbReference>
<dbReference type="InterPro" id="IPR012674">
    <property type="entry name" value="Calycin"/>
</dbReference>
<dbReference type="EMBL" id="UYJE01006757">
    <property type="protein sequence ID" value="VDI48708.1"/>
    <property type="molecule type" value="Genomic_DNA"/>
</dbReference>
<dbReference type="AlphaFoldDB" id="A0A8B6FHH9"/>
<proteinExistence type="predicted"/>
<dbReference type="Gene3D" id="2.40.128.20">
    <property type="match status" value="1"/>
</dbReference>
<comment type="caution">
    <text evidence="1">The sequence shown here is derived from an EMBL/GenBank/DDBJ whole genome shotgun (WGS) entry which is preliminary data.</text>
</comment>
<sequence length="69" mass="7924">MQDFLNTGSPEDLTEKYKDATTVLEYKQDGDIWTMQIYITGLPTESFRFHSGIEVETTGLFDDKIKVSK</sequence>
<reference evidence="1" key="1">
    <citation type="submission" date="2018-11" db="EMBL/GenBank/DDBJ databases">
        <authorList>
            <person name="Alioto T."/>
            <person name="Alioto T."/>
        </authorList>
    </citation>
    <scope>NUCLEOTIDE SEQUENCE</scope>
</reference>
<organism evidence="1 2">
    <name type="scientific">Mytilus galloprovincialis</name>
    <name type="common">Mediterranean mussel</name>
    <dbReference type="NCBI Taxonomy" id="29158"/>
    <lineage>
        <taxon>Eukaryota</taxon>
        <taxon>Metazoa</taxon>
        <taxon>Spiralia</taxon>
        <taxon>Lophotrochozoa</taxon>
        <taxon>Mollusca</taxon>
        <taxon>Bivalvia</taxon>
        <taxon>Autobranchia</taxon>
        <taxon>Pteriomorphia</taxon>
        <taxon>Mytilida</taxon>
        <taxon>Mytiloidea</taxon>
        <taxon>Mytilidae</taxon>
        <taxon>Mytilinae</taxon>
        <taxon>Mytilus</taxon>
    </lineage>
</organism>
<accession>A0A8B6FHH9</accession>
<dbReference type="OrthoDB" id="9971011at2759"/>
<dbReference type="SUPFAM" id="SSF50814">
    <property type="entry name" value="Lipocalins"/>
    <property type="match status" value="1"/>
</dbReference>
<keyword evidence="2" id="KW-1185">Reference proteome</keyword>